<keyword evidence="3" id="KW-1185">Reference proteome</keyword>
<evidence type="ECO:0000313" key="3">
    <source>
        <dbReference type="Proteomes" id="UP000198287"/>
    </source>
</evidence>
<dbReference type="AlphaFoldDB" id="A0A226D547"/>
<reference evidence="2 3" key="1">
    <citation type="submission" date="2015-12" db="EMBL/GenBank/DDBJ databases">
        <title>The genome of Folsomia candida.</title>
        <authorList>
            <person name="Faddeeva A."/>
            <person name="Derks M.F."/>
            <person name="Anvar Y."/>
            <person name="Smit S."/>
            <person name="Van Straalen N."/>
            <person name="Roelofs D."/>
        </authorList>
    </citation>
    <scope>NUCLEOTIDE SEQUENCE [LARGE SCALE GENOMIC DNA]</scope>
    <source>
        <strain evidence="2 3">VU population</strain>
        <tissue evidence="2">Whole body</tissue>
    </source>
</reference>
<keyword evidence="1" id="KW-1133">Transmembrane helix</keyword>
<dbReference type="Proteomes" id="UP000198287">
    <property type="component" value="Unassembled WGS sequence"/>
</dbReference>
<protein>
    <submittedName>
        <fullName evidence="2">Uncharacterized protein</fullName>
    </submittedName>
</protein>
<comment type="caution">
    <text evidence="2">The sequence shown here is derived from an EMBL/GenBank/DDBJ whole genome shotgun (WGS) entry which is preliminary data.</text>
</comment>
<dbReference type="EMBL" id="LNIX01000036">
    <property type="protein sequence ID" value="OXA39968.1"/>
    <property type="molecule type" value="Genomic_DNA"/>
</dbReference>
<keyword evidence="1" id="KW-0812">Transmembrane</keyword>
<organism evidence="2 3">
    <name type="scientific">Folsomia candida</name>
    <name type="common">Springtail</name>
    <dbReference type="NCBI Taxonomy" id="158441"/>
    <lineage>
        <taxon>Eukaryota</taxon>
        <taxon>Metazoa</taxon>
        <taxon>Ecdysozoa</taxon>
        <taxon>Arthropoda</taxon>
        <taxon>Hexapoda</taxon>
        <taxon>Collembola</taxon>
        <taxon>Entomobryomorpha</taxon>
        <taxon>Isotomoidea</taxon>
        <taxon>Isotomidae</taxon>
        <taxon>Proisotominae</taxon>
        <taxon>Folsomia</taxon>
    </lineage>
</organism>
<sequence length="169" mass="19031">MLTHSMIPCYKRQIRLCRFLGFKSYKFSKKDETLVELIQFKRYSWSTLLLAIVTLFGFFVPFNGLYVIYRVSTAEMMGDKFGITSLVIIAMTSIAMFADVTALRKKAAIPNFLNMIYNLEKLHKPSSHRWGDLAIIGVITLVGIRGQRRRADAAAGPNAESKIDAAAAE</sequence>
<evidence type="ECO:0000313" key="2">
    <source>
        <dbReference type="EMBL" id="OXA39968.1"/>
    </source>
</evidence>
<accession>A0A226D547</accession>
<feature type="transmembrane region" description="Helical" evidence="1">
    <location>
        <begin position="48"/>
        <end position="69"/>
    </location>
</feature>
<name>A0A226D547_FOLCA</name>
<proteinExistence type="predicted"/>
<evidence type="ECO:0000256" key="1">
    <source>
        <dbReference type="SAM" id="Phobius"/>
    </source>
</evidence>
<gene>
    <name evidence="2" type="ORF">Fcan01_25300</name>
</gene>
<feature type="transmembrane region" description="Helical" evidence="1">
    <location>
        <begin position="81"/>
        <end position="103"/>
    </location>
</feature>
<keyword evidence="1" id="KW-0472">Membrane</keyword>